<keyword evidence="6 11" id="KW-0472">Membrane</keyword>
<dbReference type="Proteomes" id="UP000032930">
    <property type="component" value="Chromosome"/>
</dbReference>
<dbReference type="InterPro" id="IPR000390">
    <property type="entry name" value="Small_drug/metabolite_transptr"/>
</dbReference>
<gene>
    <name evidence="12" type="ORF">XBW1_1141</name>
</gene>
<dbReference type="KEGG" id="xbv:XBW1_1141"/>
<dbReference type="GO" id="GO:0022857">
    <property type="term" value="F:transmembrane transporter activity"/>
    <property type="evidence" value="ECO:0007669"/>
    <property type="project" value="InterPro"/>
</dbReference>
<keyword evidence="3" id="KW-1003">Cell membrane</keyword>
<evidence type="ECO:0000256" key="1">
    <source>
        <dbReference type="ARBA" id="ARBA00004651"/>
    </source>
</evidence>
<organism evidence="12 13">
    <name type="scientific">Xenorhabdus bovienii</name>
    <name type="common">Xenorhabdus nematophila subsp. bovienii</name>
    <dbReference type="NCBI Taxonomy" id="40576"/>
    <lineage>
        <taxon>Bacteria</taxon>
        <taxon>Pseudomonadati</taxon>
        <taxon>Pseudomonadota</taxon>
        <taxon>Gammaproteobacteria</taxon>
        <taxon>Enterobacterales</taxon>
        <taxon>Morganellaceae</taxon>
        <taxon>Xenorhabdus</taxon>
    </lineage>
</organism>
<dbReference type="FunFam" id="1.10.3730.20:FF:000001">
    <property type="entry name" value="Quaternary ammonium compound resistance transporter SugE"/>
    <property type="match status" value="1"/>
</dbReference>
<dbReference type="Gene3D" id="1.10.3730.20">
    <property type="match status" value="1"/>
</dbReference>
<comment type="similarity">
    <text evidence="8">Belongs to the drug/metabolite transporter (DMT) superfamily. Small multidrug resistance (SMR) (TC 2.A.7.1) family. Gdx/SugE subfamily.</text>
</comment>
<keyword evidence="4 10" id="KW-0812">Transmembrane</keyword>
<evidence type="ECO:0000256" key="9">
    <source>
        <dbReference type="ARBA" id="ARBA00039168"/>
    </source>
</evidence>
<evidence type="ECO:0000256" key="10">
    <source>
        <dbReference type="RuleBase" id="RU003942"/>
    </source>
</evidence>
<dbReference type="AlphaFoldDB" id="A0A0B6X717"/>
<sequence>MAIREDSYNPAAFLIVFRDDPDKYHLIGDDPIAILIKGNGMSWLILLVAGLLEVVWAVGLKYTQGFSRLMPSLITISAMMVSIGLLAYAMKNLPAGTAYAVWTGIGAVGTAIFGIMVFGESANFARILSLGLIVAGIIGLKLAS</sequence>
<reference evidence="12 13" key="1">
    <citation type="submission" date="2014-02" db="EMBL/GenBank/DDBJ databases">
        <authorList>
            <person name="Genoscope - CEA"/>
        </authorList>
    </citation>
    <scope>NUCLEOTIDE SEQUENCE [LARGE SCALE GENOMIC DNA]</scope>
    <source>
        <strain evidence="12 13">CS03</strain>
    </source>
</reference>
<protein>
    <recommendedName>
        <fullName evidence="9">Guanidinium exporter</fullName>
    </recommendedName>
</protein>
<dbReference type="InterPro" id="IPR045324">
    <property type="entry name" value="Small_multidrug_res"/>
</dbReference>
<evidence type="ECO:0000256" key="6">
    <source>
        <dbReference type="ARBA" id="ARBA00023136"/>
    </source>
</evidence>
<evidence type="ECO:0000256" key="3">
    <source>
        <dbReference type="ARBA" id="ARBA00022475"/>
    </source>
</evidence>
<dbReference type="PANTHER" id="PTHR30561">
    <property type="entry name" value="SMR FAMILY PROTON-DEPENDENT DRUG EFFLUX TRANSPORTER SUGE"/>
    <property type="match status" value="1"/>
</dbReference>
<comment type="subcellular location">
    <subcellularLocation>
        <location evidence="1 10">Cell membrane</location>
        <topology evidence="1 10">Multi-pass membrane protein</topology>
    </subcellularLocation>
</comment>
<comment type="function">
    <text evidence="7">Guanidinium ion exporter. Couples guanidinium export to the proton motive force, exchanging one guanidinium ion for two protons.</text>
</comment>
<feature type="transmembrane region" description="Helical" evidence="11">
    <location>
        <begin position="124"/>
        <end position="143"/>
    </location>
</feature>
<dbReference type="SUPFAM" id="SSF103481">
    <property type="entry name" value="Multidrug resistance efflux transporter EmrE"/>
    <property type="match status" value="1"/>
</dbReference>
<dbReference type="NCBIfam" id="NF008512">
    <property type="entry name" value="PRK11431.1"/>
    <property type="match status" value="1"/>
</dbReference>
<keyword evidence="2" id="KW-0813">Transport</keyword>
<evidence type="ECO:0000313" key="13">
    <source>
        <dbReference type="Proteomes" id="UP000032930"/>
    </source>
</evidence>
<evidence type="ECO:0000256" key="5">
    <source>
        <dbReference type="ARBA" id="ARBA00022989"/>
    </source>
</evidence>
<proteinExistence type="inferred from homology"/>
<dbReference type="InterPro" id="IPR037185">
    <property type="entry name" value="EmrE-like"/>
</dbReference>
<evidence type="ECO:0000256" key="11">
    <source>
        <dbReference type="SAM" id="Phobius"/>
    </source>
</evidence>
<dbReference type="EMBL" id="FO818637">
    <property type="protein sequence ID" value="CDM88498.1"/>
    <property type="molecule type" value="Genomic_DNA"/>
</dbReference>
<evidence type="ECO:0000256" key="7">
    <source>
        <dbReference type="ARBA" id="ARBA00037615"/>
    </source>
</evidence>
<evidence type="ECO:0000256" key="8">
    <source>
        <dbReference type="ARBA" id="ARBA00038151"/>
    </source>
</evidence>
<feature type="transmembrane region" description="Helical" evidence="11">
    <location>
        <begin position="43"/>
        <end position="63"/>
    </location>
</feature>
<dbReference type="Pfam" id="PF00893">
    <property type="entry name" value="Multi_Drug_Res"/>
    <property type="match status" value="1"/>
</dbReference>
<accession>A0A0B6X717</accession>
<name>A0A0B6X717_XENBV</name>
<evidence type="ECO:0000256" key="2">
    <source>
        <dbReference type="ARBA" id="ARBA00022448"/>
    </source>
</evidence>
<keyword evidence="5 11" id="KW-1133">Transmembrane helix</keyword>
<evidence type="ECO:0000313" key="12">
    <source>
        <dbReference type="EMBL" id="CDM88498.1"/>
    </source>
</evidence>
<feature type="transmembrane region" description="Helical" evidence="11">
    <location>
        <begin position="97"/>
        <end position="118"/>
    </location>
</feature>
<dbReference type="PANTHER" id="PTHR30561:SF0">
    <property type="entry name" value="GUANIDINIUM EXPORTER"/>
    <property type="match status" value="1"/>
</dbReference>
<dbReference type="GO" id="GO:1990961">
    <property type="term" value="P:xenobiotic detoxification by transmembrane export across the plasma membrane"/>
    <property type="evidence" value="ECO:0007669"/>
    <property type="project" value="UniProtKB-ARBA"/>
</dbReference>
<feature type="transmembrane region" description="Helical" evidence="11">
    <location>
        <begin position="69"/>
        <end position="90"/>
    </location>
</feature>
<evidence type="ECO:0000256" key="4">
    <source>
        <dbReference type="ARBA" id="ARBA00022692"/>
    </source>
</evidence>
<dbReference type="GO" id="GO:0005886">
    <property type="term" value="C:plasma membrane"/>
    <property type="evidence" value="ECO:0007669"/>
    <property type="project" value="UniProtKB-SubCell"/>
</dbReference>